<comment type="caution">
    <text evidence="1">The sequence shown here is derived from an EMBL/GenBank/DDBJ whole genome shotgun (WGS) entry which is preliminary data.</text>
</comment>
<feature type="non-terminal residue" evidence="1">
    <location>
        <position position="1"/>
    </location>
</feature>
<protein>
    <submittedName>
        <fullName evidence="1">Uncharacterized protein</fullName>
    </submittedName>
</protein>
<dbReference type="AlphaFoldDB" id="A0A8J5KBN5"/>
<proteinExistence type="predicted"/>
<name>A0A8J5KBN5_HOMAM</name>
<organism evidence="1 2">
    <name type="scientific">Homarus americanus</name>
    <name type="common">American lobster</name>
    <dbReference type="NCBI Taxonomy" id="6706"/>
    <lineage>
        <taxon>Eukaryota</taxon>
        <taxon>Metazoa</taxon>
        <taxon>Ecdysozoa</taxon>
        <taxon>Arthropoda</taxon>
        <taxon>Crustacea</taxon>
        <taxon>Multicrustacea</taxon>
        <taxon>Malacostraca</taxon>
        <taxon>Eumalacostraca</taxon>
        <taxon>Eucarida</taxon>
        <taxon>Decapoda</taxon>
        <taxon>Pleocyemata</taxon>
        <taxon>Astacidea</taxon>
        <taxon>Nephropoidea</taxon>
        <taxon>Nephropidae</taxon>
        <taxon>Homarus</taxon>
    </lineage>
</organism>
<gene>
    <name evidence="1" type="ORF">Hamer_G012947</name>
</gene>
<dbReference type="EMBL" id="JAHLQT010021643">
    <property type="protein sequence ID" value="KAG7167484.1"/>
    <property type="molecule type" value="Genomic_DNA"/>
</dbReference>
<accession>A0A8J5KBN5</accession>
<evidence type="ECO:0000313" key="2">
    <source>
        <dbReference type="Proteomes" id="UP000747542"/>
    </source>
</evidence>
<reference evidence="1" key="1">
    <citation type="journal article" date="2021" name="Sci. Adv.">
        <title>The American lobster genome reveals insights on longevity, neural, and immune adaptations.</title>
        <authorList>
            <person name="Polinski J.M."/>
            <person name="Zimin A.V."/>
            <person name="Clark K.F."/>
            <person name="Kohn A.B."/>
            <person name="Sadowski N."/>
            <person name="Timp W."/>
            <person name="Ptitsyn A."/>
            <person name="Khanna P."/>
            <person name="Romanova D.Y."/>
            <person name="Williams P."/>
            <person name="Greenwood S.J."/>
            <person name="Moroz L.L."/>
            <person name="Walt D.R."/>
            <person name="Bodnar A.G."/>
        </authorList>
    </citation>
    <scope>NUCLEOTIDE SEQUENCE</scope>
    <source>
        <strain evidence="1">GMGI-L3</strain>
    </source>
</reference>
<evidence type="ECO:0000313" key="1">
    <source>
        <dbReference type="EMBL" id="KAG7167484.1"/>
    </source>
</evidence>
<dbReference type="Proteomes" id="UP000747542">
    <property type="component" value="Unassembled WGS sequence"/>
</dbReference>
<sequence length="117" mass="13596">GYQPQPKFYLVQGLAVYQPKEARFSVLSSGELVLYIVNEQGFVSRFFQKGIHRFWEEGELHAHKRQTMEAWVMERNGRRVHRISVAGERCAGFENEQQDEPARVLEAIYRGGELVNI</sequence>
<keyword evidence="2" id="KW-1185">Reference proteome</keyword>